<dbReference type="Gene3D" id="1.10.510.10">
    <property type="entry name" value="Transferase(Phosphotransferase) domain 1"/>
    <property type="match status" value="1"/>
</dbReference>
<dbReference type="AlphaFoldDB" id="A0A225AK82"/>
<dbReference type="InterPro" id="IPR011009">
    <property type="entry name" value="Kinase-like_dom_sf"/>
</dbReference>
<dbReference type="Proteomes" id="UP000214365">
    <property type="component" value="Unassembled WGS sequence"/>
</dbReference>
<gene>
    <name evidence="1" type="ORF">UA08_03018</name>
</gene>
<organism evidence="1 2">
    <name type="scientific">Talaromyces atroroseus</name>
    <dbReference type="NCBI Taxonomy" id="1441469"/>
    <lineage>
        <taxon>Eukaryota</taxon>
        <taxon>Fungi</taxon>
        <taxon>Dikarya</taxon>
        <taxon>Ascomycota</taxon>
        <taxon>Pezizomycotina</taxon>
        <taxon>Eurotiomycetes</taxon>
        <taxon>Eurotiomycetidae</taxon>
        <taxon>Eurotiales</taxon>
        <taxon>Trichocomaceae</taxon>
        <taxon>Talaromyces</taxon>
        <taxon>Talaromyces sect. Trachyspermi</taxon>
    </lineage>
</organism>
<sequence>MSGLPRIKLLQAEVDGKDESFFRLLINGHTVKYVTIEAGLYPVEDMCFGPSLVSLMPALPPGDWNDGLIAKDPKTGEPYFARATETQYPGVKHQWHKTYVDYQDIVVGQRVHTGIYEVTCQQFDTPVIAKFARFEWEIQYMENETTAYEWIDGHAIGPRFLGHLTEHGRVIGFLVERITDARHADASDLTICQQTLGRLHQLGFRHGDTNRFNFLVRGSDAVLIDFDTARKCDDKDALRDELEGLSECLKDESMRGGGGYLPLSG</sequence>
<accession>A0A225AK82</accession>
<name>A0A225AK82_TALAT</name>
<proteinExistence type="predicted"/>
<reference evidence="1 2" key="1">
    <citation type="submission" date="2015-06" db="EMBL/GenBank/DDBJ databases">
        <title>Talaromyces atroroseus IBT 11181 draft genome.</title>
        <authorList>
            <person name="Rasmussen K.B."/>
            <person name="Rasmussen S."/>
            <person name="Petersen B."/>
            <person name="Sicheritz-Ponten T."/>
            <person name="Mortensen U.H."/>
            <person name="Thrane U."/>
        </authorList>
    </citation>
    <scope>NUCLEOTIDE SEQUENCE [LARGE SCALE GENOMIC DNA]</scope>
    <source>
        <strain evidence="1 2">IBT 11181</strain>
    </source>
</reference>
<keyword evidence="2" id="KW-1185">Reference proteome</keyword>
<dbReference type="SUPFAM" id="SSF56112">
    <property type="entry name" value="Protein kinase-like (PK-like)"/>
    <property type="match status" value="1"/>
</dbReference>
<dbReference type="RefSeq" id="XP_020122053.1">
    <property type="nucleotide sequence ID" value="XM_020265123.1"/>
</dbReference>
<evidence type="ECO:0008006" key="3">
    <source>
        <dbReference type="Google" id="ProtNLM"/>
    </source>
</evidence>
<dbReference type="STRING" id="1441469.A0A225AK82"/>
<dbReference type="GeneID" id="31002773"/>
<evidence type="ECO:0000313" key="1">
    <source>
        <dbReference type="EMBL" id="OKL61932.1"/>
    </source>
</evidence>
<evidence type="ECO:0000313" key="2">
    <source>
        <dbReference type="Proteomes" id="UP000214365"/>
    </source>
</evidence>
<comment type="caution">
    <text evidence="1">The sequence shown here is derived from an EMBL/GenBank/DDBJ whole genome shotgun (WGS) entry which is preliminary data.</text>
</comment>
<dbReference type="EMBL" id="LFMY01000003">
    <property type="protein sequence ID" value="OKL61932.1"/>
    <property type="molecule type" value="Genomic_DNA"/>
</dbReference>
<dbReference type="OrthoDB" id="2687876at2759"/>
<protein>
    <recommendedName>
        <fullName evidence="3">Alpha-galactosidase A</fullName>
    </recommendedName>
</protein>